<protein>
    <submittedName>
        <fullName evidence="6">Uncharacterized protein LOC109115183</fullName>
    </submittedName>
</protein>
<dbReference type="RefSeq" id="XP_019054438.1">
    <property type="nucleotide sequence ID" value="XM_019198893.1"/>
</dbReference>
<dbReference type="InterPro" id="IPR012337">
    <property type="entry name" value="RNaseH-like_sf"/>
</dbReference>
<dbReference type="InterPro" id="IPR036397">
    <property type="entry name" value="RNaseH_sf"/>
</dbReference>
<feature type="compositionally biased region" description="Polar residues" evidence="2">
    <location>
        <begin position="156"/>
        <end position="167"/>
    </location>
</feature>
<feature type="domain" description="Retroviral polymerase SH3-like" evidence="4">
    <location>
        <begin position="420"/>
        <end position="449"/>
    </location>
</feature>
<feature type="domain" description="Retrovirus-related Pol polyprotein from transposon TNT 1-94-like beta-barrel" evidence="3">
    <location>
        <begin position="180"/>
        <end position="251"/>
    </location>
</feature>
<dbReference type="InterPro" id="IPR039537">
    <property type="entry name" value="Retrotran_Ty1/copia-like"/>
</dbReference>
<evidence type="ECO:0000259" key="3">
    <source>
        <dbReference type="Pfam" id="PF22936"/>
    </source>
</evidence>
<dbReference type="GO" id="GO:0008233">
    <property type="term" value="F:peptidase activity"/>
    <property type="evidence" value="ECO:0007669"/>
    <property type="project" value="UniProtKB-KW"/>
</dbReference>
<keyword evidence="5" id="KW-1185">Reference proteome</keyword>
<dbReference type="Proteomes" id="UP000189703">
    <property type="component" value="Unplaced"/>
</dbReference>
<keyword evidence="1" id="KW-0378">Hydrolase</keyword>
<reference evidence="6" key="1">
    <citation type="submission" date="2025-08" db="UniProtKB">
        <authorList>
            <consortium name="RefSeq"/>
        </authorList>
    </citation>
    <scope>IDENTIFICATION</scope>
</reference>
<gene>
    <name evidence="6" type="primary">LOC109115183</name>
</gene>
<dbReference type="GO" id="GO:0003676">
    <property type="term" value="F:nucleic acid binding"/>
    <property type="evidence" value="ECO:0007669"/>
    <property type="project" value="InterPro"/>
</dbReference>
<dbReference type="AlphaFoldDB" id="A0A1U8Q6K6"/>
<dbReference type="GO" id="GO:0006508">
    <property type="term" value="P:proteolysis"/>
    <property type="evidence" value="ECO:0007669"/>
    <property type="project" value="UniProtKB-KW"/>
</dbReference>
<sequence>MAIGVHGKLGYMTGEEVKLETNYSRWVQENYMSENVARAYQLRNQVIATRQGDKPIVVYFSTLKTLRQEIDHLETMVWESSKDAATYQKLLEKNRVFEFLAGLKPEYDIARLKNKKGNVNAAVTGDLPGPPTTATLESVAADAVRTNLERYRQLLSQRDTASPNPLSGGQLGKEGPPWVSGASKHMTHISTIFSSYQLCYGRDRVSTTDGSHVPIAGKEFVKITNSISLPSVLHVPRLSTNLLSFSSLTKNLNCSVIFSLGHCVLQDLISKRTIGSDREVNGIYFLDALPSHQIHHVSRDFESESMGQIMPKHNRWGHLSSSLHFLFPKLFEFVNMSVKSNCSYTPQQNGVVERKNGHIVEIVRSMMITSTIPVRFWGDVVLTTVFLINRVPSCVLGYSTPFSLLFPEEMFYIPLKVFGCVCFAHVLGPHRSKLDPKAKKYVFLGYAEN</sequence>
<dbReference type="Gene3D" id="3.30.420.10">
    <property type="entry name" value="Ribonuclease H-like superfamily/Ribonuclease H"/>
    <property type="match status" value="1"/>
</dbReference>
<dbReference type="PANTHER" id="PTHR42648">
    <property type="entry name" value="TRANSPOSASE, PUTATIVE-RELATED"/>
    <property type="match status" value="1"/>
</dbReference>
<dbReference type="KEGG" id="nnu:109115183"/>
<organism evidence="5 6">
    <name type="scientific">Nelumbo nucifera</name>
    <name type="common">Sacred lotus</name>
    <dbReference type="NCBI Taxonomy" id="4432"/>
    <lineage>
        <taxon>Eukaryota</taxon>
        <taxon>Viridiplantae</taxon>
        <taxon>Streptophyta</taxon>
        <taxon>Embryophyta</taxon>
        <taxon>Tracheophyta</taxon>
        <taxon>Spermatophyta</taxon>
        <taxon>Magnoliopsida</taxon>
        <taxon>Proteales</taxon>
        <taxon>Nelumbonaceae</taxon>
        <taxon>Nelumbo</taxon>
    </lineage>
</organism>
<dbReference type="Pfam" id="PF25597">
    <property type="entry name" value="SH3_retrovirus"/>
    <property type="match status" value="1"/>
</dbReference>
<feature type="region of interest" description="Disordered" evidence="2">
    <location>
        <begin position="156"/>
        <end position="177"/>
    </location>
</feature>
<proteinExistence type="predicted"/>
<dbReference type="InterPro" id="IPR054722">
    <property type="entry name" value="PolX-like_BBD"/>
</dbReference>
<dbReference type="GeneID" id="109115183"/>
<evidence type="ECO:0000313" key="6">
    <source>
        <dbReference type="RefSeq" id="XP_019054438.1"/>
    </source>
</evidence>
<dbReference type="InterPro" id="IPR057670">
    <property type="entry name" value="SH3_retrovirus"/>
</dbReference>
<dbReference type="InParanoid" id="A0A1U8Q6K6"/>
<evidence type="ECO:0000259" key="4">
    <source>
        <dbReference type="Pfam" id="PF25597"/>
    </source>
</evidence>
<evidence type="ECO:0000256" key="1">
    <source>
        <dbReference type="ARBA" id="ARBA00022670"/>
    </source>
</evidence>
<dbReference type="PANTHER" id="PTHR42648:SF31">
    <property type="entry name" value="RNA-DIRECTED DNA POLYMERASE"/>
    <property type="match status" value="1"/>
</dbReference>
<dbReference type="STRING" id="4432.A0A1U8Q6K6"/>
<accession>A0A1U8Q6K6</accession>
<dbReference type="Pfam" id="PF22936">
    <property type="entry name" value="Pol_BBD"/>
    <property type="match status" value="1"/>
</dbReference>
<keyword evidence="1" id="KW-0645">Protease</keyword>
<dbReference type="SUPFAM" id="SSF53098">
    <property type="entry name" value="Ribonuclease H-like"/>
    <property type="match status" value="1"/>
</dbReference>
<dbReference type="OrthoDB" id="6776856at2759"/>
<evidence type="ECO:0000313" key="5">
    <source>
        <dbReference type="Proteomes" id="UP000189703"/>
    </source>
</evidence>
<name>A0A1U8Q6K6_NELNU</name>
<evidence type="ECO:0000256" key="2">
    <source>
        <dbReference type="SAM" id="MobiDB-lite"/>
    </source>
</evidence>